<reference evidence="2" key="1">
    <citation type="submission" date="2009-08" db="EMBL/GenBank/DDBJ databases">
        <title>The complete genome of Chitinophaga pinensis DSM 2588.</title>
        <authorList>
            <consortium name="US DOE Joint Genome Institute (JGI-PGF)"/>
            <person name="Lucas S."/>
            <person name="Copeland A."/>
            <person name="Lapidus A."/>
            <person name="Glavina del Rio T."/>
            <person name="Dalin E."/>
            <person name="Tice H."/>
            <person name="Bruce D."/>
            <person name="Goodwin L."/>
            <person name="Pitluck S."/>
            <person name="Kyrpides N."/>
            <person name="Mavromatis K."/>
            <person name="Ivanova N."/>
            <person name="Mikhailova N."/>
            <person name="Sims D."/>
            <person name="Meinche L."/>
            <person name="Brettin T."/>
            <person name="Detter J.C."/>
            <person name="Han C."/>
            <person name="Larimer F."/>
            <person name="Land M."/>
            <person name="Hauser L."/>
            <person name="Markowitz V."/>
            <person name="Cheng J.-F."/>
            <person name="Hugenholtz P."/>
            <person name="Woyke T."/>
            <person name="Wu D."/>
            <person name="Spring S."/>
            <person name="Klenk H.-P."/>
            <person name="Eisen J.A."/>
        </authorList>
    </citation>
    <scope>NUCLEOTIDE SEQUENCE [LARGE SCALE GENOMIC DNA]</scope>
    <source>
        <strain evidence="2">ATCC 43595 / DSM 2588 / LMG 13176 / NBRC 15968 / NCIMB 11800 / UQM 2034</strain>
    </source>
</reference>
<dbReference type="KEGG" id="cpi:Cpin_4465"/>
<protein>
    <submittedName>
        <fullName evidence="1">Uncharacterized protein</fullName>
    </submittedName>
</protein>
<sequence length="120" mass="13829">MPDSNVCIYYLPKFDEEGSEIGVDKLIVVELARSDFKIGNEQKSLAWRCVVELTKRGLLGRDSKVNYFLLGTEVDPMEYGIRSERNGNVVISALNYYMVIEKAKNRLLNLRDRIRNIPPF</sequence>
<reference evidence="1 2" key="2">
    <citation type="journal article" date="2010" name="Stand. Genomic Sci.">
        <title>Complete genome sequence of Chitinophaga pinensis type strain (UQM 2034).</title>
        <authorList>
            <person name="Glavina Del Rio T."/>
            <person name="Abt B."/>
            <person name="Spring S."/>
            <person name="Lapidus A."/>
            <person name="Nolan M."/>
            <person name="Tice H."/>
            <person name="Copeland A."/>
            <person name="Cheng J.F."/>
            <person name="Chen F."/>
            <person name="Bruce D."/>
            <person name="Goodwin L."/>
            <person name="Pitluck S."/>
            <person name="Ivanova N."/>
            <person name="Mavromatis K."/>
            <person name="Mikhailova N."/>
            <person name="Pati A."/>
            <person name="Chen A."/>
            <person name="Palaniappan K."/>
            <person name="Land M."/>
            <person name="Hauser L."/>
            <person name="Chang Y.J."/>
            <person name="Jeffries C.D."/>
            <person name="Chain P."/>
            <person name="Saunders E."/>
            <person name="Detter J.C."/>
            <person name="Brettin T."/>
            <person name="Rohde M."/>
            <person name="Goker M."/>
            <person name="Bristow J."/>
            <person name="Eisen J.A."/>
            <person name="Markowitz V."/>
            <person name="Hugenholtz P."/>
            <person name="Kyrpides N.C."/>
            <person name="Klenk H.P."/>
            <person name="Lucas S."/>
        </authorList>
    </citation>
    <scope>NUCLEOTIDE SEQUENCE [LARGE SCALE GENOMIC DNA]</scope>
    <source>
        <strain evidence="2">ATCC 43595 / DSM 2588 / LMG 13176 / NBRC 15968 / NCIMB 11800 / UQM 2034</strain>
    </source>
</reference>
<dbReference type="AlphaFoldDB" id="A0A979G778"/>
<proteinExistence type="predicted"/>
<name>A0A979G778_CHIPD</name>
<dbReference type="EMBL" id="CP001699">
    <property type="protein sequence ID" value="ACU61907.1"/>
    <property type="molecule type" value="Genomic_DNA"/>
</dbReference>
<organism evidence="1 2">
    <name type="scientific">Chitinophaga pinensis (strain ATCC 43595 / DSM 2588 / LMG 13176 / NBRC 15968 / NCIMB 11800 / UQM 2034)</name>
    <dbReference type="NCBI Taxonomy" id="485918"/>
    <lineage>
        <taxon>Bacteria</taxon>
        <taxon>Pseudomonadati</taxon>
        <taxon>Bacteroidota</taxon>
        <taxon>Chitinophagia</taxon>
        <taxon>Chitinophagales</taxon>
        <taxon>Chitinophagaceae</taxon>
        <taxon>Chitinophaga</taxon>
    </lineage>
</organism>
<gene>
    <name evidence="1" type="ordered locus">Cpin_4465</name>
</gene>
<accession>A0A979G778</accession>
<dbReference type="Proteomes" id="UP000002215">
    <property type="component" value="Chromosome"/>
</dbReference>
<evidence type="ECO:0000313" key="1">
    <source>
        <dbReference type="EMBL" id="ACU61907.1"/>
    </source>
</evidence>
<evidence type="ECO:0000313" key="2">
    <source>
        <dbReference type="Proteomes" id="UP000002215"/>
    </source>
</evidence>